<evidence type="ECO:0000313" key="9">
    <source>
        <dbReference type="EMBL" id="PCI99827.1"/>
    </source>
</evidence>
<name>A0A2A4YZU2_9PROT</name>
<sequence>MADMIALEAKKRERVGKGAARKERREGNVPAVIYGDGQDPVSISLDYNLMFKLIFKGGFKQTLFEVNVEGTKTRVICRAVQLDPVKDTPVHIDFFRLGKGATLDLEIPVVFLNEEECPGLKAGGALNVVRHSIMVTVRANAIPSEIEVDLIALEVGESLHISQITLPEGSKSTITDRDFTIVSVAAPGGAADEDEDDAEEVAAEDGAETPDADAAKSED</sequence>
<evidence type="ECO:0000256" key="4">
    <source>
        <dbReference type="ARBA" id="ARBA00023274"/>
    </source>
</evidence>
<dbReference type="GO" id="GO:0022625">
    <property type="term" value="C:cytosolic large ribosomal subunit"/>
    <property type="evidence" value="ECO:0007669"/>
    <property type="project" value="TreeGrafter"/>
</dbReference>
<reference evidence="9" key="2">
    <citation type="journal article" date="2018" name="ISME J.">
        <title>A dynamic microbial community with high functional redundancy inhabits the cold, oxic subseafloor aquifer.</title>
        <authorList>
            <person name="Tully B.J."/>
            <person name="Wheat C.G."/>
            <person name="Glazer B.T."/>
            <person name="Huber J.A."/>
        </authorList>
    </citation>
    <scope>NUCLEOTIDE SEQUENCE</scope>
    <source>
        <strain evidence="9">NORP83</strain>
    </source>
</reference>
<dbReference type="PANTHER" id="PTHR33284">
    <property type="entry name" value="RIBOSOMAL PROTEIN L25/GLN-TRNA SYNTHETASE, ANTI-CODON-BINDING DOMAIN-CONTAINING PROTEIN"/>
    <property type="match status" value="1"/>
</dbReference>
<accession>A0A2A4YZU2</accession>
<dbReference type="HAMAP" id="MF_01334">
    <property type="entry name" value="Ribosomal_bL25_CTC"/>
    <property type="match status" value="1"/>
</dbReference>
<dbReference type="InterPro" id="IPR001021">
    <property type="entry name" value="Ribosomal_bL25_long"/>
</dbReference>
<dbReference type="NCBIfam" id="TIGR00731">
    <property type="entry name" value="bL25_bact_ctc"/>
    <property type="match status" value="1"/>
</dbReference>
<dbReference type="Gene3D" id="2.40.240.10">
    <property type="entry name" value="Ribosomal Protein L25, Chain P"/>
    <property type="match status" value="1"/>
</dbReference>
<dbReference type="GO" id="GO:0006412">
    <property type="term" value="P:translation"/>
    <property type="evidence" value="ECO:0007669"/>
    <property type="project" value="UniProtKB-UniRule"/>
</dbReference>
<dbReference type="InterPro" id="IPR011035">
    <property type="entry name" value="Ribosomal_bL25/Gln-tRNA_synth"/>
</dbReference>
<dbReference type="InterPro" id="IPR029751">
    <property type="entry name" value="Ribosomal_L25_dom"/>
</dbReference>
<evidence type="ECO:0000256" key="3">
    <source>
        <dbReference type="ARBA" id="ARBA00022980"/>
    </source>
</evidence>
<keyword evidence="4 5" id="KW-0687">Ribonucleoprotein</keyword>
<feature type="region of interest" description="Disordered" evidence="6">
    <location>
        <begin position="186"/>
        <end position="219"/>
    </location>
</feature>
<comment type="function">
    <text evidence="5">This is one of the proteins that binds to the 5S RNA in the ribosome where it forms part of the central protuberance.</text>
</comment>
<reference key="1">
    <citation type="submission" date="2017-08" db="EMBL/GenBank/DDBJ databases">
        <title>A dynamic microbial community with high functional redundancy inhabits the cold, oxic subseafloor aquifer.</title>
        <authorList>
            <person name="Tully B.J."/>
            <person name="Wheat C.G."/>
            <person name="Glazer B.T."/>
            <person name="Huber J.A."/>
        </authorList>
    </citation>
    <scope>NUCLEOTIDE SEQUENCE [LARGE SCALE GENOMIC DNA]</scope>
</reference>
<dbReference type="Pfam" id="PF14693">
    <property type="entry name" value="Ribosomal_TL5_C"/>
    <property type="match status" value="1"/>
</dbReference>
<dbReference type="InterPro" id="IPR020057">
    <property type="entry name" value="Ribosomal_bL25_b-dom"/>
</dbReference>
<dbReference type="CDD" id="cd00495">
    <property type="entry name" value="Ribosomal_L25_TL5_CTC"/>
    <property type="match status" value="1"/>
</dbReference>
<dbReference type="GO" id="GO:0008097">
    <property type="term" value="F:5S rRNA binding"/>
    <property type="evidence" value="ECO:0007669"/>
    <property type="project" value="InterPro"/>
</dbReference>
<dbReference type="InterPro" id="IPR037121">
    <property type="entry name" value="Ribosomal_bL25_C"/>
</dbReference>
<evidence type="ECO:0000259" key="7">
    <source>
        <dbReference type="Pfam" id="PF01386"/>
    </source>
</evidence>
<evidence type="ECO:0000256" key="5">
    <source>
        <dbReference type="HAMAP-Rule" id="MF_01334"/>
    </source>
</evidence>
<feature type="domain" description="Large ribosomal subunit protein bL25 L25" evidence="7">
    <location>
        <begin position="7"/>
        <end position="94"/>
    </location>
</feature>
<dbReference type="InterPro" id="IPR020056">
    <property type="entry name" value="Rbsml_bL25/Gln-tRNA_synth_N"/>
</dbReference>
<dbReference type="InterPro" id="IPR020930">
    <property type="entry name" value="Ribosomal_uL5_bac-type"/>
</dbReference>
<dbReference type="SUPFAM" id="SSF50715">
    <property type="entry name" value="Ribosomal protein L25-like"/>
    <property type="match status" value="1"/>
</dbReference>
<dbReference type="NCBIfam" id="NF004612">
    <property type="entry name" value="PRK05943.1"/>
    <property type="match status" value="1"/>
</dbReference>
<evidence type="ECO:0000256" key="2">
    <source>
        <dbReference type="ARBA" id="ARBA00022884"/>
    </source>
</evidence>
<comment type="subunit">
    <text evidence="5">Part of the 50S ribosomal subunit; part of the 5S rRNA/L5/L18/L25 subcomplex. Contacts the 5S rRNA. Binds to the 5S rRNA independently of L5 and L18.</text>
</comment>
<dbReference type="Pfam" id="PF01386">
    <property type="entry name" value="Ribosomal_L25p"/>
    <property type="match status" value="1"/>
</dbReference>
<evidence type="ECO:0000259" key="8">
    <source>
        <dbReference type="Pfam" id="PF14693"/>
    </source>
</evidence>
<dbReference type="EMBL" id="NVUS01000014">
    <property type="protein sequence ID" value="PCI99827.1"/>
    <property type="molecule type" value="Genomic_DNA"/>
</dbReference>
<dbReference type="GO" id="GO:0003735">
    <property type="term" value="F:structural constituent of ribosome"/>
    <property type="evidence" value="ECO:0007669"/>
    <property type="project" value="InterPro"/>
</dbReference>
<comment type="similarity">
    <text evidence="5">Belongs to the bacterial ribosomal protein bL25 family. CTC subfamily.</text>
</comment>
<organism evidence="9">
    <name type="scientific">OCS116 cluster bacterium</name>
    <dbReference type="NCBI Taxonomy" id="2030921"/>
    <lineage>
        <taxon>Bacteria</taxon>
        <taxon>Pseudomonadati</taxon>
        <taxon>Pseudomonadota</taxon>
        <taxon>Alphaproteobacteria</taxon>
        <taxon>OCS116 cluster</taxon>
    </lineage>
</organism>
<evidence type="ECO:0000256" key="6">
    <source>
        <dbReference type="SAM" id="MobiDB-lite"/>
    </source>
</evidence>
<keyword evidence="1 5" id="KW-0699">rRNA-binding</keyword>
<proteinExistence type="inferred from homology"/>
<feature type="domain" description="Large ribosomal subunit protein bL25 beta" evidence="8">
    <location>
        <begin position="104"/>
        <end position="187"/>
    </location>
</feature>
<comment type="caution">
    <text evidence="9">The sequence shown here is derived from an EMBL/GenBank/DDBJ whole genome shotgun (WGS) entry which is preliminary data.</text>
</comment>
<keyword evidence="3 5" id="KW-0689">Ribosomal protein</keyword>
<dbReference type="PANTHER" id="PTHR33284:SF1">
    <property type="entry name" value="RIBOSOMAL PROTEIN L25_GLN-TRNA SYNTHETASE, ANTI-CODON-BINDING DOMAIN-CONTAINING PROTEIN"/>
    <property type="match status" value="1"/>
</dbReference>
<evidence type="ECO:0000256" key="1">
    <source>
        <dbReference type="ARBA" id="ARBA00022730"/>
    </source>
</evidence>
<protein>
    <recommendedName>
        <fullName evidence="5">Large ribosomal subunit protein bL25</fullName>
    </recommendedName>
    <alternativeName>
        <fullName evidence="5">General stress protein CTC</fullName>
    </alternativeName>
</protein>
<feature type="compositionally biased region" description="Acidic residues" evidence="6">
    <location>
        <begin position="191"/>
        <end position="211"/>
    </location>
</feature>
<dbReference type="AlphaFoldDB" id="A0A2A4YZU2"/>
<dbReference type="Gene3D" id="2.170.120.20">
    <property type="entry name" value="Ribosomal protein L25, beta domain"/>
    <property type="match status" value="1"/>
</dbReference>
<keyword evidence="2 5" id="KW-0694">RNA-binding</keyword>
<dbReference type="NCBIfam" id="NF004128">
    <property type="entry name" value="PRK05618.1-2"/>
    <property type="match status" value="1"/>
</dbReference>
<gene>
    <name evidence="5" type="primary">rplY</name>
    <name evidence="5" type="synonym">ctc</name>
    <name evidence="9" type="ORF">COB13_11315</name>
</gene>